<reference evidence="1 2" key="1">
    <citation type="journal article" date="2021" name="Elife">
        <title>Chloroplast acquisition without the gene transfer in kleptoplastic sea slugs, Plakobranchus ocellatus.</title>
        <authorList>
            <person name="Maeda T."/>
            <person name="Takahashi S."/>
            <person name="Yoshida T."/>
            <person name="Shimamura S."/>
            <person name="Takaki Y."/>
            <person name="Nagai Y."/>
            <person name="Toyoda A."/>
            <person name="Suzuki Y."/>
            <person name="Arimoto A."/>
            <person name="Ishii H."/>
            <person name="Satoh N."/>
            <person name="Nishiyama T."/>
            <person name="Hasebe M."/>
            <person name="Maruyama T."/>
            <person name="Minagawa J."/>
            <person name="Obokata J."/>
            <person name="Shigenobu S."/>
        </authorList>
    </citation>
    <scope>NUCLEOTIDE SEQUENCE [LARGE SCALE GENOMIC DNA]</scope>
</reference>
<name>A0AAV4A7N5_9GAST</name>
<accession>A0AAV4A7N5</accession>
<organism evidence="1 2">
    <name type="scientific">Plakobranchus ocellatus</name>
    <dbReference type="NCBI Taxonomy" id="259542"/>
    <lineage>
        <taxon>Eukaryota</taxon>
        <taxon>Metazoa</taxon>
        <taxon>Spiralia</taxon>
        <taxon>Lophotrochozoa</taxon>
        <taxon>Mollusca</taxon>
        <taxon>Gastropoda</taxon>
        <taxon>Heterobranchia</taxon>
        <taxon>Euthyneura</taxon>
        <taxon>Panpulmonata</taxon>
        <taxon>Sacoglossa</taxon>
        <taxon>Placobranchoidea</taxon>
        <taxon>Plakobranchidae</taxon>
        <taxon>Plakobranchus</taxon>
    </lineage>
</organism>
<comment type="caution">
    <text evidence="1">The sequence shown here is derived from an EMBL/GenBank/DDBJ whole genome shotgun (WGS) entry which is preliminary data.</text>
</comment>
<evidence type="ECO:0000313" key="1">
    <source>
        <dbReference type="EMBL" id="GFO07226.1"/>
    </source>
</evidence>
<sequence>MIISRAASSVQALYMDVTEDGELVCSTRNNTIARVQVNSGKVAFDKSDRDLELLGLNQVLNSVLNPQVSEVWKKHCTDHNMFNSA</sequence>
<gene>
    <name evidence="1" type="ORF">PoB_003373100</name>
</gene>
<evidence type="ECO:0000313" key="2">
    <source>
        <dbReference type="Proteomes" id="UP000735302"/>
    </source>
</evidence>
<dbReference type="EMBL" id="BLXT01003847">
    <property type="protein sequence ID" value="GFO07226.1"/>
    <property type="molecule type" value="Genomic_DNA"/>
</dbReference>
<protein>
    <recommendedName>
        <fullName evidence="3">MHC class II antigen</fullName>
    </recommendedName>
</protein>
<dbReference type="Proteomes" id="UP000735302">
    <property type="component" value="Unassembled WGS sequence"/>
</dbReference>
<dbReference type="AlphaFoldDB" id="A0AAV4A7N5"/>
<proteinExistence type="predicted"/>
<evidence type="ECO:0008006" key="3">
    <source>
        <dbReference type="Google" id="ProtNLM"/>
    </source>
</evidence>
<keyword evidence="2" id="KW-1185">Reference proteome</keyword>